<dbReference type="EMBL" id="CANHGI010000002">
    <property type="protein sequence ID" value="CAI5442932.1"/>
    <property type="molecule type" value="Genomic_DNA"/>
</dbReference>
<evidence type="ECO:0000313" key="2">
    <source>
        <dbReference type="EMBL" id="CAI5442932.1"/>
    </source>
</evidence>
<sequence>MHLLFSVFFLSLEVHTAFVSIPGIINYSAEPHDQTTLTNESCKGICVKYLACQAYYYNTVTTRCFTYDFSYLQSFIQLDTYPATDIFTFKADITTCSEVMPSVFYSYSTFKEQTYKYTKNGTIWTTQVVT</sequence>
<dbReference type="Proteomes" id="UP001152747">
    <property type="component" value="Unassembled WGS sequence"/>
</dbReference>
<accession>A0A9P1IGS1</accession>
<dbReference type="AlphaFoldDB" id="A0A9P1IGS1"/>
<feature type="signal peptide" evidence="1">
    <location>
        <begin position="1"/>
        <end position="16"/>
    </location>
</feature>
<proteinExistence type="predicted"/>
<gene>
    <name evidence="2" type="ORF">CAMP_LOCUS5569</name>
</gene>
<keyword evidence="3" id="KW-1185">Reference proteome</keyword>
<reference evidence="2" key="1">
    <citation type="submission" date="2022-11" db="EMBL/GenBank/DDBJ databases">
        <authorList>
            <person name="Kikuchi T."/>
        </authorList>
    </citation>
    <scope>NUCLEOTIDE SEQUENCE</scope>
    <source>
        <strain evidence="2">PS1010</strain>
    </source>
</reference>
<evidence type="ECO:0000256" key="1">
    <source>
        <dbReference type="SAM" id="SignalP"/>
    </source>
</evidence>
<protein>
    <recommendedName>
        <fullName evidence="4">Apple domain-containing protein</fullName>
    </recommendedName>
</protein>
<keyword evidence="1" id="KW-0732">Signal</keyword>
<feature type="chain" id="PRO_5040427349" description="Apple domain-containing protein" evidence="1">
    <location>
        <begin position="17"/>
        <end position="130"/>
    </location>
</feature>
<dbReference type="SUPFAM" id="SSF57414">
    <property type="entry name" value="Hairpin loop containing domain-like"/>
    <property type="match status" value="1"/>
</dbReference>
<evidence type="ECO:0008006" key="4">
    <source>
        <dbReference type="Google" id="ProtNLM"/>
    </source>
</evidence>
<organism evidence="2 3">
    <name type="scientific">Caenorhabditis angaria</name>
    <dbReference type="NCBI Taxonomy" id="860376"/>
    <lineage>
        <taxon>Eukaryota</taxon>
        <taxon>Metazoa</taxon>
        <taxon>Ecdysozoa</taxon>
        <taxon>Nematoda</taxon>
        <taxon>Chromadorea</taxon>
        <taxon>Rhabditida</taxon>
        <taxon>Rhabditina</taxon>
        <taxon>Rhabditomorpha</taxon>
        <taxon>Rhabditoidea</taxon>
        <taxon>Rhabditidae</taxon>
        <taxon>Peloderinae</taxon>
        <taxon>Caenorhabditis</taxon>
    </lineage>
</organism>
<comment type="caution">
    <text evidence="2">The sequence shown here is derived from an EMBL/GenBank/DDBJ whole genome shotgun (WGS) entry which is preliminary data.</text>
</comment>
<evidence type="ECO:0000313" key="3">
    <source>
        <dbReference type="Proteomes" id="UP001152747"/>
    </source>
</evidence>
<name>A0A9P1IGS1_9PELO</name>